<dbReference type="STRING" id="544711.F0U5G6"/>
<dbReference type="CDD" id="cd00067">
    <property type="entry name" value="GAL4"/>
    <property type="match status" value="1"/>
</dbReference>
<feature type="compositionally biased region" description="Low complexity" evidence="4">
    <location>
        <begin position="559"/>
        <end position="579"/>
    </location>
</feature>
<proteinExistence type="predicted"/>
<dbReference type="PANTHER" id="PTHR35392">
    <property type="entry name" value="ZN(II)2CYS6 TRANSCRIPTION FACTOR (EUROFUNG)-RELATED-RELATED"/>
    <property type="match status" value="1"/>
</dbReference>
<evidence type="ECO:0000256" key="1">
    <source>
        <dbReference type="ARBA" id="ARBA00023015"/>
    </source>
</evidence>
<evidence type="ECO:0000313" key="6">
    <source>
        <dbReference type="Proteomes" id="UP000008142"/>
    </source>
</evidence>
<feature type="compositionally biased region" description="Basic and acidic residues" evidence="4">
    <location>
        <begin position="67"/>
        <end position="77"/>
    </location>
</feature>
<accession>F0U5G6</accession>
<evidence type="ECO:0000256" key="3">
    <source>
        <dbReference type="ARBA" id="ARBA00023242"/>
    </source>
</evidence>
<feature type="region of interest" description="Disordered" evidence="4">
    <location>
        <begin position="280"/>
        <end position="303"/>
    </location>
</feature>
<dbReference type="InterPro" id="IPR001138">
    <property type="entry name" value="Zn2Cys6_DnaBD"/>
</dbReference>
<dbReference type="EMBL" id="DS990636">
    <property type="protein sequence ID" value="EGC41314.1"/>
    <property type="molecule type" value="Genomic_DNA"/>
</dbReference>
<reference evidence="6" key="1">
    <citation type="submission" date="2008-07" db="EMBL/GenBank/DDBJ databases">
        <title>Annotation of Ajellomyces capsulatus strain H88.</title>
        <authorList>
            <person name="Champion M."/>
            <person name="Cuomo C."/>
            <person name="Ma L.-J."/>
            <person name="Henn M.R."/>
            <person name="Sil A."/>
            <person name="Goldman B."/>
            <person name="Young S.K."/>
            <person name="Kodira C.D."/>
            <person name="Zeng Q."/>
            <person name="Koehrsen M."/>
            <person name="Alvarado L."/>
            <person name="Berlin A."/>
            <person name="Borenstein D."/>
            <person name="Chen Z."/>
            <person name="Engels R."/>
            <person name="Freedman E."/>
            <person name="Gellesch M."/>
            <person name="Goldberg J."/>
            <person name="Griggs A."/>
            <person name="Gujja S."/>
            <person name="Heiman D."/>
            <person name="Hepburn T."/>
            <person name="Howarth C."/>
            <person name="Jen D."/>
            <person name="Larson L."/>
            <person name="Lewis B."/>
            <person name="Mehta T."/>
            <person name="Park D."/>
            <person name="Pearson M."/>
            <person name="Roberts A."/>
            <person name="Saif S."/>
            <person name="Shea T."/>
            <person name="Shenoy N."/>
            <person name="Sisk P."/>
            <person name="Stolte C."/>
            <person name="Sykes S."/>
            <person name="Walk T."/>
            <person name="White J."/>
            <person name="Yandava C."/>
            <person name="Klein B."/>
            <person name="McEwen J.G."/>
            <person name="Puccia R."/>
            <person name="Goldman G.H."/>
            <person name="Felipe M.S."/>
            <person name="Nino-Vega G."/>
            <person name="San-Blas G."/>
            <person name="Taylor J."/>
            <person name="Mendoza L."/>
            <person name="Galagan J."/>
            <person name="Nusbaum C."/>
            <person name="Birren B."/>
        </authorList>
    </citation>
    <scope>NUCLEOTIDE SEQUENCE [LARGE SCALE GENOMIC DNA]</scope>
    <source>
        <strain evidence="6">H88</strain>
    </source>
</reference>
<dbReference type="OrthoDB" id="5420905at2759"/>
<keyword evidence="1" id="KW-0805">Transcription regulation</keyword>
<feature type="region of interest" description="Disordered" evidence="4">
    <location>
        <begin position="487"/>
        <end position="520"/>
    </location>
</feature>
<dbReference type="GO" id="GO:0008270">
    <property type="term" value="F:zinc ion binding"/>
    <property type="evidence" value="ECO:0007669"/>
    <property type="project" value="InterPro"/>
</dbReference>
<dbReference type="VEuPathDB" id="FungiDB:I7I53_07850"/>
<feature type="compositionally biased region" description="Basic residues" evidence="4">
    <location>
        <begin position="281"/>
        <end position="303"/>
    </location>
</feature>
<evidence type="ECO:0000313" key="5">
    <source>
        <dbReference type="EMBL" id="EGC41314.1"/>
    </source>
</evidence>
<evidence type="ECO:0000256" key="2">
    <source>
        <dbReference type="ARBA" id="ARBA00023163"/>
    </source>
</evidence>
<sequence length="1029" mass="113994">MWTVAGSGDGPSLSLGICIRRVAISLVVEGATLGFGGKPRRIISKSDVVTVLCCASPEVGPSLVHEGSSRRSPDRKLAGTAQWHAAAGPGRPWPQEQQRRPGAMGAGALPPRPKLRRTLPNQRPGWLTAALAPHTQPPQPPGRNSTSKAHGPSPAALHCSTDHSIPLLAISPLISSLLGTPSPLHLLCISISTSVALHLPVHLLAQDLLSCPLLSSPLRCAQGSLLWGINRTPPPFPYIYATTTITMGDVDLTNDGIVSLDYDSRGYMSAPTWSVAVGHRPTQHHHQHHHHQHQHQHQHHRVDGRRHISPLQTSGHHFDTAVAHDHDLISDWEFQNSIQPLHLPYSQAEASSAPQFTSSYSIPLQASPIDLMPAVTQAQLGPSLLDGPYHVPLSAPPVDMIPFTFQDFHADLMSFPTMDGLPDVSYTSHSIQGSSSPTDTYLEVRSLTSSSSDNGWTAIENRRSLDSPYHEQAIFINPNETLHNRSLSESSYSDLDPHNPRNSFGSFTDFSHPINSPSSESNLEAEYNAINRRLSCDLASHGSSSPVAVSPVAIVRPIPVKKSSSPSRSPTSQASSSPPSRKPSRKSPIAAKTSETKVRKQSQSGKPETEKRVGKRKGPLKPDQRKQASEIRKLRACLRCKFLKKTCDKGEPCAGCQPSHARLWQVPCTRIDIKEIGYFMKDWKADYERHVTLAFSVGNIKGFSDVERILFITHGYGQVIPVTAREVYVRDEECFNIDWVESMQRNPNSFELATAKLSAGMEGITPAMLSDYLDKHIDCEGSFEKFVEEYFTGTPFLTQMLKSTFRYYSRTKLLVIRKALKLILAYNLTTHVTMAEGVGEIEDFTGKVDDETSRYNGKIMAPVMINFQIKYGLATMWRELQKDVLEELSALYSSVYSGDKLKNWPTIFLLASILLTVWEEMQFDCHYRVPDAAAADKFCTDMETTPVGVIVGLFQAISQKLPAFTEWDSSKHHHLLGSNVDVCDTMTEVRQHVTKYESYLRTRSKPTFDRNDFDCLSNKFVSRLVIRAN</sequence>
<dbReference type="GO" id="GO:0000981">
    <property type="term" value="F:DNA-binding transcription factor activity, RNA polymerase II-specific"/>
    <property type="evidence" value="ECO:0007669"/>
    <property type="project" value="InterPro"/>
</dbReference>
<feature type="region of interest" description="Disordered" evidence="4">
    <location>
        <begin position="61"/>
        <end position="156"/>
    </location>
</feature>
<feature type="region of interest" description="Disordered" evidence="4">
    <location>
        <begin position="559"/>
        <end position="627"/>
    </location>
</feature>
<dbReference type="HOGENOM" id="CLU_011237_1_0_1"/>
<evidence type="ECO:0000256" key="4">
    <source>
        <dbReference type="SAM" id="MobiDB-lite"/>
    </source>
</evidence>
<keyword evidence="3" id="KW-0539">Nucleus</keyword>
<dbReference type="PANTHER" id="PTHR35392:SF1">
    <property type="entry name" value="ZN(II)2CYS6 TRANSCRIPTION FACTOR (EUROFUNG)"/>
    <property type="match status" value="1"/>
</dbReference>
<organism evidence="6">
    <name type="scientific">Ajellomyces capsulatus (strain H88)</name>
    <name type="common">Darling's disease fungus</name>
    <name type="synonym">Histoplasma capsulatum</name>
    <dbReference type="NCBI Taxonomy" id="544711"/>
    <lineage>
        <taxon>Eukaryota</taxon>
        <taxon>Fungi</taxon>
        <taxon>Dikarya</taxon>
        <taxon>Ascomycota</taxon>
        <taxon>Pezizomycotina</taxon>
        <taxon>Eurotiomycetes</taxon>
        <taxon>Eurotiomycetidae</taxon>
        <taxon>Onygenales</taxon>
        <taxon>Ajellomycetaceae</taxon>
        <taxon>Histoplasma</taxon>
    </lineage>
</organism>
<name>F0U5G6_AJEC8</name>
<gene>
    <name evidence="5" type="ORF">HCEG_00676</name>
</gene>
<keyword evidence="2" id="KW-0804">Transcription</keyword>
<dbReference type="Proteomes" id="UP000008142">
    <property type="component" value="Unassembled WGS sequence"/>
</dbReference>
<dbReference type="InterPro" id="IPR052973">
    <property type="entry name" value="Fungal_sec-metab_reg_TF"/>
</dbReference>
<protein>
    <submittedName>
        <fullName evidence="5">C6 finger domain-containing protein</fullName>
    </submittedName>
</protein>
<dbReference type="AlphaFoldDB" id="F0U5G6"/>
<feature type="compositionally biased region" description="Polar residues" evidence="4">
    <location>
        <begin position="500"/>
        <end position="520"/>
    </location>
</feature>